<dbReference type="Pfam" id="PF09924">
    <property type="entry name" value="LPG_synthase_C"/>
    <property type="match status" value="1"/>
</dbReference>
<dbReference type="STRING" id="931089.CDES_04735"/>
<feature type="transmembrane region" description="Helical" evidence="6">
    <location>
        <begin position="16"/>
        <end position="34"/>
    </location>
</feature>
<keyword evidence="5 6" id="KW-0472">Membrane</keyword>
<evidence type="ECO:0000313" key="9">
    <source>
        <dbReference type="Proteomes" id="UP000068067"/>
    </source>
</evidence>
<feature type="transmembrane region" description="Helical" evidence="6">
    <location>
        <begin position="286"/>
        <end position="306"/>
    </location>
</feature>
<feature type="transmembrane region" description="Helical" evidence="6">
    <location>
        <begin position="313"/>
        <end position="332"/>
    </location>
</feature>
<dbReference type="RefSeq" id="WP_053544473.1">
    <property type="nucleotide sequence ID" value="NZ_CP009220.1"/>
</dbReference>
<dbReference type="PANTHER" id="PTHR34697">
    <property type="entry name" value="PHOSPHATIDYLGLYCEROL LYSYLTRANSFERASE"/>
    <property type="match status" value="1"/>
</dbReference>
<evidence type="ECO:0000256" key="3">
    <source>
        <dbReference type="ARBA" id="ARBA00022692"/>
    </source>
</evidence>
<dbReference type="OrthoDB" id="594838at2"/>
<gene>
    <name evidence="8" type="ORF">CDES_04735</name>
</gene>
<feature type="transmembrane region" description="Helical" evidence="6">
    <location>
        <begin position="133"/>
        <end position="152"/>
    </location>
</feature>
<keyword evidence="2" id="KW-1003">Cell membrane</keyword>
<comment type="subcellular location">
    <subcellularLocation>
        <location evidence="1">Cell membrane</location>
        <topology evidence="1">Multi-pass membrane protein</topology>
    </subcellularLocation>
</comment>
<feature type="domain" description="Phosphatidylglycerol lysyltransferase C-terminal" evidence="7">
    <location>
        <begin position="483"/>
        <end position="808"/>
    </location>
</feature>
<reference evidence="8 9" key="1">
    <citation type="submission" date="2014-08" db="EMBL/GenBank/DDBJ databases">
        <title>Complete genome sequence of Corynebacterium deserti GIMN1.010 (=DSM 45689), isolated from desert sand in western China.</title>
        <authorList>
            <person name="Ruckert C."/>
            <person name="Albersmeier A."/>
            <person name="Kalinowski J."/>
        </authorList>
    </citation>
    <scope>NUCLEOTIDE SEQUENCE [LARGE SCALE GENOMIC DNA]</scope>
    <source>
        <strain evidence="8 9">GIMN1.010</strain>
    </source>
</reference>
<sequence length="847" mass="92216">MNVSFALKWIAKSVRFAPVSIIIAIAMWVLHEVVEARGTTTLGLTLPWVWTDPRIFTAGLTSPTRMGLVMSVLWIAALAVPAERILGSWKFLSAIVALHITAIPISIAIATLVEEADLNRWGNDLLTDTLLTPDFWVFGVAALASAPLPLLWRRRTRVVLLSVALTLLLYTGTLNDVTMLTSILMGITVGEVGRRRREASLSLWHWVPGPLSLRETRTMVAIIVTAVAAGPVVAALNPRTHGPFSPATELMWAPLVTEEHMHHLCHADAVSDACQGALDQLQQHGVGPMVANLMPLIFTIIIAMGLHRGRRAAWIIGLIAQGLSIAVLVFQLNRLSGDTNFSTGLNVFMVILPWIGATVVLLLTQRAFSVKIDRARVGRTIATMAIAWLSTAVLWMLSAFAVPHAFHPHATFALALKELPMRYLPPTIDTVLSHELFPRGAFSWAVFEWTGTIFWLVTAVMLYLLLMGVPNQKAHDDQLKAAALLRGGSGDHLSWMTIWDGNSYWWAPHDAGYVAYRVKNGVAVTLGEPVVAGGSGVGSVSAVSTVSTVATVAAGFEDYATSQGWVVAWYSVGADFSAARVADGQHRLRVAEEAVLRANSAEFKGKKFQNVRTARNRALKEGISSRWTSWAEVGPEMQQKIIALSEEWVSNKALPEMGFTLGTVTELADADTRLLLAVDESEHLHGVTSWLPVYTNGEIEGYTLDVMRRDPDGFRSVIEFLMSEAVVYAHDHGIAWMSMSGAPLSTAPSDAGTSDSAPDVVPTPEQASSLDAILDLLGKAMEPFYGFQSLAASKNKFHPEHHRWYVCYRDELNLPGIGIAVAAAYVGDFPLSSVITRWMPKLKASAA</sequence>
<organism evidence="8 9">
    <name type="scientific">Corynebacterium deserti GIMN1.010</name>
    <dbReference type="NCBI Taxonomy" id="931089"/>
    <lineage>
        <taxon>Bacteria</taxon>
        <taxon>Bacillati</taxon>
        <taxon>Actinomycetota</taxon>
        <taxon>Actinomycetes</taxon>
        <taxon>Mycobacteriales</taxon>
        <taxon>Corynebacteriaceae</taxon>
        <taxon>Corynebacterium</taxon>
    </lineage>
</organism>
<dbReference type="PATRIC" id="fig|931089.4.peg.958"/>
<feature type="transmembrane region" description="Helical" evidence="6">
    <location>
        <begin position="441"/>
        <end position="466"/>
    </location>
</feature>
<dbReference type="Proteomes" id="UP000068067">
    <property type="component" value="Chromosome"/>
</dbReference>
<feature type="transmembrane region" description="Helical" evidence="6">
    <location>
        <begin position="54"/>
        <end position="79"/>
    </location>
</feature>
<keyword evidence="9" id="KW-1185">Reference proteome</keyword>
<evidence type="ECO:0000313" key="8">
    <source>
        <dbReference type="EMBL" id="ALC05390.1"/>
    </source>
</evidence>
<evidence type="ECO:0000256" key="5">
    <source>
        <dbReference type="ARBA" id="ARBA00023136"/>
    </source>
</evidence>
<proteinExistence type="predicted"/>
<dbReference type="GO" id="GO:0016755">
    <property type="term" value="F:aminoacyltransferase activity"/>
    <property type="evidence" value="ECO:0007669"/>
    <property type="project" value="TreeGrafter"/>
</dbReference>
<dbReference type="EMBL" id="CP009220">
    <property type="protein sequence ID" value="ALC05390.1"/>
    <property type="molecule type" value="Genomic_DNA"/>
</dbReference>
<evidence type="ECO:0000256" key="4">
    <source>
        <dbReference type="ARBA" id="ARBA00022989"/>
    </source>
</evidence>
<protein>
    <recommendedName>
        <fullName evidence="7">Phosphatidylglycerol lysyltransferase C-terminal domain-containing protein</fullName>
    </recommendedName>
</protein>
<evidence type="ECO:0000259" key="7">
    <source>
        <dbReference type="Pfam" id="PF09924"/>
    </source>
</evidence>
<keyword evidence="3 6" id="KW-0812">Transmembrane</keyword>
<dbReference type="GO" id="GO:0005886">
    <property type="term" value="C:plasma membrane"/>
    <property type="evidence" value="ECO:0007669"/>
    <property type="project" value="UniProtKB-SubCell"/>
</dbReference>
<evidence type="ECO:0000256" key="1">
    <source>
        <dbReference type="ARBA" id="ARBA00004651"/>
    </source>
</evidence>
<dbReference type="PANTHER" id="PTHR34697:SF2">
    <property type="entry name" value="PHOSPHATIDYLGLYCEROL LYSYLTRANSFERASE"/>
    <property type="match status" value="1"/>
</dbReference>
<feature type="transmembrane region" description="Helical" evidence="6">
    <location>
        <begin position="344"/>
        <end position="364"/>
    </location>
</feature>
<dbReference type="InterPro" id="IPR051211">
    <property type="entry name" value="PG_lysyltransferase"/>
</dbReference>
<dbReference type="InterPro" id="IPR024320">
    <property type="entry name" value="LPG_synthase_C"/>
</dbReference>
<evidence type="ECO:0000256" key="2">
    <source>
        <dbReference type="ARBA" id="ARBA00022475"/>
    </source>
</evidence>
<feature type="transmembrane region" description="Helical" evidence="6">
    <location>
        <begin position="385"/>
        <end position="406"/>
    </location>
</feature>
<name>A0A0M4CF83_9CORY</name>
<feature type="transmembrane region" description="Helical" evidence="6">
    <location>
        <begin position="91"/>
        <end position="113"/>
    </location>
</feature>
<dbReference type="GO" id="GO:0055091">
    <property type="term" value="P:phospholipid homeostasis"/>
    <property type="evidence" value="ECO:0007669"/>
    <property type="project" value="TreeGrafter"/>
</dbReference>
<dbReference type="KEGG" id="cdx:CDES_04735"/>
<keyword evidence="4 6" id="KW-1133">Transmembrane helix</keyword>
<evidence type="ECO:0000256" key="6">
    <source>
        <dbReference type="SAM" id="Phobius"/>
    </source>
</evidence>
<accession>A0A0M4CF83</accession>
<dbReference type="AlphaFoldDB" id="A0A0M4CF83"/>